<dbReference type="OrthoDB" id="10255570at2759"/>
<dbReference type="SMART" id="SM00563">
    <property type="entry name" value="PlsC"/>
    <property type="match status" value="1"/>
</dbReference>
<dbReference type="GO" id="GO:0012505">
    <property type="term" value="C:endomembrane system"/>
    <property type="evidence" value="ECO:0007669"/>
    <property type="project" value="UniProtKB-SubCell"/>
</dbReference>
<dbReference type="InterPro" id="IPR041728">
    <property type="entry name" value="GPAT/DHAPAT_LPLAT"/>
</dbReference>
<feature type="region of interest" description="Disordered" evidence="6">
    <location>
        <begin position="114"/>
        <end position="133"/>
    </location>
</feature>
<dbReference type="Pfam" id="PF01553">
    <property type="entry name" value="Acyltransferase"/>
    <property type="match status" value="1"/>
</dbReference>
<evidence type="ECO:0000256" key="2">
    <source>
        <dbReference type="ARBA" id="ARBA00007937"/>
    </source>
</evidence>
<dbReference type="GO" id="GO:0031966">
    <property type="term" value="C:mitochondrial membrane"/>
    <property type="evidence" value="ECO:0007669"/>
    <property type="project" value="TreeGrafter"/>
</dbReference>
<dbReference type="InParanoid" id="A0A5J5EJ53"/>
<evidence type="ECO:0000256" key="1">
    <source>
        <dbReference type="ARBA" id="ARBA00004184"/>
    </source>
</evidence>
<feature type="region of interest" description="Disordered" evidence="6">
    <location>
        <begin position="785"/>
        <end position="806"/>
    </location>
</feature>
<reference evidence="8 9" key="1">
    <citation type="submission" date="2019-09" db="EMBL/GenBank/DDBJ databases">
        <title>Draft genome of the ectomycorrhizal ascomycete Sphaerosporella brunnea.</title>
        <authorList>
            <consortium name="DOE Joint Genome Institute"/>
            <person name="Benucci G.M."/>
            <person name="Marozzi G."/>
            <person name="Antonielli L."/>
            <person name="Sanchez S."/>
            <person name="Marco P."/>
            <person name="Wang X."/>
            <person name="Falini L.B."/>
            <person name="Barry K."/>
            <person name="Haridas S."/>
            <person name="Lipzen A."/>
            <person name="Labutti K."/>
            <person name="Grigoriev I.V."/>
            <person name="Murat C."/>
            <person name="Martin F."/>
            <person name="Albertini E."/>
            <person name="Donnini D."/>
            <person name="Bonito G."/>
        </authorList>
    </citation>
    <scope>NUCLEOTIDE SEQUENCE [LARGE SCALE GENOMIC DNA]</scope>
    <source>
        <strain evidence="8 9">Sb_GMNB300</strain>
    </source>
</reference>
<dbReference type="GO" id="GO:0019432">
    <property type="term" value="P:triglyceride biosynthetic process"/>
    <property type="evidence" value="ECO:0007669"/>
    <property type="project" value="TreeGrafter"/>
</dbReference>
<name>A0A5J5EJ53_9PEZI</name>
<keyword evidence="9" id="KW-1185">Reference proteome</keyword>
<evidence type="ECO:0000256" key="4">
    <source>
        <dbReference type="ARBA" id="ARBA00023136"/>
    </source>
</evidence>
<comment type="caution">
    <text evidence="8">The sequence shown here is derived from an EMBL/GenBank/DDBJ whole genome shotgun (WGS) entry which is preliminary data.</text>
</comment>
<dbReference type="Proteomes" id="UP000326924">
    <property type="component" value="Unassembled WGS sequence"/>
</dbReference>
<sequence length="806" mass="91690">MANQDLDRASNPPQVPVQRNAEADIETTIPVFEHEESRDLITPNFTHFREDPFSFLKQISLHYQGVGWRAYDNVIGQPIFYKGFSEQMKMKILQSELLRAKIVELSKRRAKLEDESGRCGQEEGEQREKRRERRRQEIEKQLNEVADGIVDGMICKFESKRFIRGAYYLCMQILARTYDQGIHVSSREIQNLRRVATIAAENKQSLIFLPCHRSHIDYVSLQVLCYRLGIALPVVVAGDNLNFPLVGQFLQNAGGMFIRRSFGGDELYTATVQSYVDAILKGGYNFECFIEGGRSRTGKLLQPKFGILGYLLDSLLSGRVEDAWIVPVSTQYDKVIETEGYVNELLGIPKQKENLWDFLGSSKYLSLKMGRVDIRFQDPWSLRDFMNDFLSKKAGPTGGPEISKSEIRLNMLKSLGYRVLGDINKVSVVMPTSLIGTVLLTLRGRGVGKSELVRRIEWLSDRIRAKGGRVAAFGGFATSVVVDRGLAVLGDLVGRVDGLAEDTYYAVDRFQLSFYRNMMIHLFVSETIVAAAMYTRIKQGGGVSNQRVPHDVLFTQVSFLSQLFRGEFVFPTDGIVTNLHKTLQGLEADRVINIGYKDTEKREIDYVELSEEERQCGRENYDFYCFLIWPFIESMWLAGVSIMGLTPPKGCEDVWVGLKESQDMAQLGGKTLYHQGDISYFEAVNKETLKNAFQRFDEEGIVLTRKSTVGKNPPMLKLSPEWVPKRDPVTGKIIPEGKLWDYIERIAISRREGKNRRDSASVGTRVLTLVEKLGTGLFMDAMEKEKMQEEELETEVKKGRRRRSKL</sequence>
<dbReference type="GO" id="GO:0008654">
    <property type="term" value="P:phospholipid biosynthetic process"/>
    <property type="evidence" value="ECO:0007669"/>
    <property type="project" value="TreeGrafter"/>
</dbReference>
<dbReference type="SUPFAM" id="SSF69593">
    <property type="entry name" value="Glycerol-3-phosphate (1)-acyltransferase"/>
    <property type="match status" value="1"/>
</dbReference>
<evidence type="ECO:0000256" key="5">
    <source>
        <dbReference type="ARBA" id="ARBA00023315"/>
    </source>
</evidence>
<dbReference type="Pfam" id="PF19277">
    <property type="entry name" value="GPAT_C"/>
    <property type="match status" value="1"/>
</dbReference>
<dbReference type="InterPro" id="IPR045520">
    <property type="entry name" value="GPAT/DHAPAT_C"/>
</dbReference>
<feature type="region of interest" description="Disordered" evidence="6">
    <location>
        <begin position="1"/>
        <end position="22"/>
    </location>
</feature>
<keyword evidence="5 8" id="KW-0012">Acyltransferase</keyword>
<feature type="domain" description="Phospholipid/glycerol acyltransferase" evidence="7">
    <location>
        <begin position="206"/>
        <end position="333"/>
    </location>
</feature>
<dbReference type="EMBL" id="VXIS01000315">
    <property type="protein sequence ID" value="KAA8894738.1"/>
    <property type="molecule type" value="Genomic_DNA"/>
</dbReference>
<comment type="subcellular location">
    <subcellularLocation>
        <location evidence="1">Endomembrane system</location>
        <topology evidence="1">Peripheral membrane protein</topology>
    </subcellularLocation>
</comment>
<dbReference type="GO" id="GO:0006072">
    <property type="term" value="P:glycerol-3-phosphate metabolic process"/>
    <property type="evidence" value="ECO:0007669"/>
    <property type="project" value="TreeGrafter"/>
</dbReference>
<evidence type="ECO:0000313" key="8">
    <source>
        <dbReference type="EMBL" id="KAA8894738.1"/>
    </source>
</evidence>
<comment type="similarity">
    <text evidence="2">Belongs to the GPAT/DAPAT family.</text>
</comment>
<evidence type="ECO:0000256" key="3">
    <source>
        <dbReference type="ARBA" id="ARBA00022679"/>
    </source>
</evidence>
<keyword evidence="4" id="KW-0472">Membrane</keyword>
<accession>A0A5J5EJ53</accession>
<dbReference type="PANTHER" id="PTHR12563">
    <property type="entry name" value="GLYCEROL-3-PHOSPHATE ACYLTRANSFERASE"/>
    <property type="match status" value="1"/>
</dbReference>
<dbReference type="PANTHER" id="PTHR12563:SF17">
    <property type="entry name" value="DIHYDROXYACETONE PHOSPHATE ACYLTRANSFERASE"/>
    <property type="match status" value="1"/>
</dbReference>
<evidence type="ECO:0000313" key="9">
    <source>
        <dbReference type="Proteomes" id="UP000326924"/>
    </source>
</evidence>
<protein>
    <submittedName>
        <fullName evidence="8">Acyltransferase-domain-containing protein</fullName>
    </submittedName>
</protein>
<dbReference type="GO" id="GO:0006631">
    <property type="term" value="P:fatty acid metabolic process"/>
    <property type="evidence" value="ECO:0007669"/>
    <property type="project" value="TreeGrafter"/>
</dbReference>
<dbReference type="AlphaFoldDB" id="A0A5J5EJ53"/>
<feature type="compositionally biased region" description="Basic and acidic residues" evidence="6">
    <location>
        <begin position="785"/>
        <end position="797"/>
    </location>
</feature>
<keyword evidence="3 8" id="KW-0808">Transferase</keyword>
<proteinExistence type="inferred from homology"/>
<dbReference type="CDD" id="cd07993">
    <property type="entry name" value="LPLAT_DHAPAT-like"/>
    <property type="match status" value="1"/>
</dbReference>
<dbReference type="InterPro" id="IPR002123">
    <property type="entry name" value="Plipid/glycerol_acylTrfase"/>
</dbReference>
<evidence type="ECO:0000256" key="6">
    <source>
        <dbReference type="SAM" id="MobiDB-lite"/>
    </source>
</evidence>
<organism evidence="8 9">
    <name type="scientific">Sphaerosporella brunnea</name>
    <dbReference type="NCBI Taxonomy" id="1250544"/>
    <lineage>
        <taxon>Eukaryota</taxon>
        <taxon>Fungi</taxon>
        <taxon>Dikarya</taxon>
        <taxon>Ascomycota</taxon>
        <taxon>Pezizomycotina</taxon>
        <taxon>Pezizomycetes</taxon>
        <taxon>Pezizales</taxon>
        <taxon>Pyronemataceae</taxon>
        <taxon>Sphaerosporella</taxon>
    </lineage>
</organism>
<gene>
    <name evidence="8" type="ORF">FN846DRAFT_972865</name>
</gene>
<dbReference type="InterPro" id="IPR022284">
    <property type="entry name" value="GPAT/DHAPAT"/>
</dbReference>
<dbReference type="GO" id="GO:0004366">
    <property type="term" value="F:glycerol-3-phosphate O-acyltransferase activity"/>
    <property type="evidence" value="ECO:0007669"/>
    <property type="project" value="TreeGrafter"/>
</dbReference>
<evidence type="ECO:0000259" key="7">
    <source>
        <dbReference type="SMART" id="SM00563"/>
    </source>
</evidence>